<reference evidence="1 2" key="1">
    <citation type="submission" date="2019-02" db="EMBL/GenBank/DDBJ databases">
        <title>Deep-cultivation of Planctomycetes and their phenomic and genomic characterization uncovers novel biology.</title>
        <authorList>
            <person name="Wiegand S."/>
            <person name="Jogler M."/>
            <person name="Boedeker C."/>
            <person name="Pinto D."/>
            <person name="Vollmers J."/>
            <person name="Rivas-Marin E."/>
            <person name="Kohn T."/>
            <person name="Peeters S.H."/>
            <person name="Heuer A."/>
            <person name="Rast P."/>
            <person name="Oberbeckmann S."/>
            <person name="Bunk B."/>
            <person name="Jeske O."/>
            <person name="Meyerdierks A."/>
            <person name="Storesund J.E."/>
            <person name="Kallscheuer N."/>
            <person name="Luecker S."/>
            <person name="Lage O.M."/>
            <person name="Pohl T."/>
            <person name="Merkel B.J."/>
            <person name="Hornburger P."/>
            <person name="Mueller R.-W."/>
            <person name="Bruemmer F."/>
            <person name="Labrenz M."/>
            <person name="Spormann A.M."/>
            <person name="Op den Camp H."/>
            <person name="Overmann J."/>
            <person name="Amann R."/>
            <person name="Jetten M.S.M."/>
            <person name="Mascher T."/>
            <person name="Medema M.H."/>
            <person name="Devos D.P."/>
            <person name="Kaster A.-K."/>
            <person name="Ovreas L."/>
            <person name="Rohde M."/>
            <person name="Galperin M.Y."/>
            <person name="Jogler C."/>
        </authorList>
    </citation>
    <scope>NUCLEOTIDE SEQUENCE [LARGE SCALE GENOMIC DNA]</scope>
    <source>
        <strain evidence="1 2">CA12</strain>
    </source>
</reference>
<evidence type="ECO:0000313" key="2">
    <source>
        <dbReference type="Proteomes" id="UP000318741"/>
    </source>
</evidence>
<dbReference type="Proteomes" id="UP000318741">
    <property type="component" value="Chromosome"/>
</dbReference>
<proteinExistence type="predicted"/>
<dbReference type="EMBL" id="CP036265">
    <property type="protein sequence ID" value="QDT14378.1"/>
    <property type="molecule type" value="Genomic_DNA"/>
</dbReference>
<evidence type="ECO:0000313" key="1">
    <source>
        <dbReference type="EMBL" id="QDT14378.1"/>
    </source>
</evidence>
<dbReference type="KEGG" id="acaf:CA12_04510"/>
<sequence>MTPAALLAAAAMLVPHGVPVEPPGAGESAVPTPERVAALVDALSAPSRSERALAERVLIALGPAAADLLPTPGSPAAPTGAAALAALDRVRTALAAPPPLPAGPSRLRIAELPRGSLGALLEAIAERTGNRLEASELEPGMLSAAAPDLSTLAEPDGTVTFWTALNALAPGRFTVGTVGEEGLALLPPAEAEGAPAATAAGVLRIEVGPVAVRRRFGAEGSLWRAPVRLIAEPRLQPLTARPLEGGLKATVGGEPLEPFSPAASREAQFTDGATTFAVDFLPPSEGSPAADLAALTFGGAYEATFLPGRRAFHFAPNAAGESQSADGVTVRLERVTMSPVDAAIAAAVLYDADAGGPAFESYQTWRYEVAVRLRTADGTTLEPTAPPRVVAEGSAAVAVRASFSLPADAAPDRVEIAAPAAPVTTAVRFEALNVLGGSTAKETAPPTP</sequence>
<keyword evidence="2" id="KW-1185">Reference proteome</keyword>
<dbReference type="RefSeq" id="WP_145357160.1">
    <property type="nucleotide sequence ID" value="NZ_CP036265.1"/>
</dbReference>
<organism evidence="1 2">
    <name type="scientific">Alienimonas californiensis</name>
    <dbReference type="NCBI Taxonomy" id="2527989"/>
    <lineage>
        <taxon>Bacteria</taxon>
        <taxon>Pseudomonadati</taxon>
        <taxon>Planctomycetota</taxon>
        <taxon>Planctomycetia</taxon>
        <taxon>Planctomycetales</taxon>
        <taxon>Planctomycetaceae</taxon>
        <taxon>Alienimonas</taxon>
    </lineage>
</organism>
<dbReference type="AlphaFoldDB" id="A0A517P4R5"/>
<name>A0A517P4R5_9PLAN</name>
<gene>
    <name evidence="1" type="ORF">CA12_04510</name>
</gene>
<accession>A0A517P4R5</accession>
<dbReference type="OrthoDB" id="250183at2"/>
<protein>
    <submittedName>
        <fullName evidence="1">Uncharacterized protein</fullName>
    </submittedName>
</protein>